<evidence type="ECO:0000256" key="1">
    <source>
        <dbReference type="SAM" id="SignalP"/>
    </source>
</evidence>
<dbReference type="AlphaFoldDB" id="A0AA36CRY8"/>
<name>A0AA36CRY8_9BILA</name>
<evidence type="ECO:0000313" key="3">
    <source>
        <dbReference type="Proteomes" id="UP001177023"/>
    </source>
</evidence>
<dbReference type="EMBL" id="CATQJA010002628">
    <property type="protein sequence ID" value="CAJ0574210.1"/>
    <property type="molecule type" value="Genomic_DNA"/>
</dbReference>
<sequence>MWSLLCLAAFVATVFGSLPPNYPNPYKDWIRSEIYSAPGGKLVLKKDPALLKKYGGTVVHNILAHGIDFTVWQYYGIHAILEVPTMEAGKLYNTAFDFERPLSGRGLNFLEVIGNKEKKVEFMIPDQAVGFRYNTTTPEFTLTLTSPALANTDSFLCPNPTILYAKNGWSNGAKYDKVYPKNTDGLSYVCNVYCDGVKEGRNFWATGSLADGDQLYLRNLKTLERTDIKPDPSKNFTLNMTPNTDYAVYFIGAKKPNKERKFDFGCQTKE</sequence>
<comment type="caution">
    <text evidence="2">The sequence shown here is derived from an EMBL/GenBank/DDBJ whole genome shotgun (WGS) entry which is preliminary data.</text>
</comment>
<organism evidence="2 3">
    <name type="scientific">Mesorhabditis spiculigera</name>
    <dbReference type="NCBI Taxonomy" id="96644"/>
    <lineage>
        <taxon>Eukaryota</taxon>
        <taxon>Metazoa</taxon>
        <taxon>Ecdysozoa</taxon>
        <taxon>Nematoda</taxon>
        <taxon>Chromadorea</taxon>
        <taxon>Rhabditida</taxon>
        <taxon>Rhabditina</taxon>
        <taxon>Rhabditomorpha</taxon>
        <taxon>Rhabditoidea</taxon>
        <taxon>Rhabditidae</taxon>
        <taxon>Mesorhabditinae</taxon>
        <taxon>Mesorhabditis</taxon>
    </lineage>
</organism>
<gene>
    <name evidence="2" type="ORF">MSPICULIGERA_LOCUS12550</name>
</gene>
<dbReference type="Proteomes" id="UP001177023">
    <property type="component" value="Unassembled WGS sequence"/>
</dbReference>
<proteinExistence type="predicted"/>
<evidence type="ECO:0000313" key="2">
    <source>
        <dbReference type="EMBL" id="CAJ0574210.1"/>
    </source>
</evidence>
<protein>
    <submittedName>
        <fullName evidence="2">Uncharacterized protein</fullName>
    </submittedName>
</protein>
<feature type="non-terminal residue" evidence="2">
    <location>
        <position position="1"/>
    </location>
</feature>
<reference evidence="2" key="1">
    <citation type="submission" date="2023-06" db="EMBL/GenBank/DDBJ databases">
        <authorList>
            <person name="Delattre M."/>
        </authorList>
    </citation>
    <scope>NUCLEOTIDE SEQUENCE</scope>
    <source>
        <strain evidence="2">AF72</strain>
    </source>
</reference>
<accession>A0AA36CRY8</accession>
<keyword evidence="3" id="KW-1185">Reference proteome</keyword>
<keyword evidence="1" id="KW-0732">Signal</keyword>
<feature type="chain" id="PRO_5041347877" evidence="1">
    <location>
        <begin position="17"/>
        <end position="270"/>
    </location>
</feature>
<feature type="signal peptide" evidence="1">
    <location>
        <begin position="1"/>
        <end position="16"/>
    </location>
</feature>